<dbReference type="EMBL" id="LDEV01000694">
    <property type="protein sequence ID" value="KLJ12789.1"/>
    <property type="molecule type" value="Genomic_DNA"/>
</dbReference>
<protein>
    <submittedName>
        <fullName evidence="2">Uncharacterized protein</fullName>
    </submittedName>
</protein>
<evidence type="ECO:0000313" key="3">
    <source>
        <dbReference type="Proteomes" id="UP000053573"/>
    </source>
</evidence>
<reference evidence="3" key="1">
    <citation type="journal article" date="2015" name="PLoS Genet.">
        <title>The dynamic genome and transcriptome of the human fungal pathogen Blastomyces and close relative Emmonsia.</title>
        <authorList>
            <person name="Munoz J.F."/>
            <person name="Gauthier G.M."/>
            <person name="Desjardins C.A."/>
            <person name="Gallo J.E."/>
            <person name="Holder J."/>
            <person name="Sullivan T.D."/>
            <person name="Marty A.J."/>
            <person name="Carmen J.C."/>
            <person name="Chen Z."/>
            <person name="Ding L."/>
            <person name="Gujja S."/>
            <person name="Magrini V."/>
            <person name="Misas E."/>
            <person name="Mitreva M."/>
            <person name="Priest M."/>
            <person name="Saif S."/>
            <person name="Whiston E.A."/>
            <person name="Young S."/>
            <person name="Zeng Q."/>
            <person name="Goldman W.E."/>
            <person name="Mardis E.R."/>
            <person name="Taylor J.W."/>
            <person name="McEwen J.G."/>
            <person name="Clay O.K."/>
            <person name="Klein B.S."/>
            <person name="Cuomo C.A."/>
        </authorList>
    </citation>
    <scope>NUCLEOTIDE SEQUENCE [LARGE SCALE GENOMIC DNA]</scope>
    <source>
        <strain evidence="3">UAMH 139</strain>
    </source>
</reference>
<keyword evidence="3" id="KW-1185">Reference proteome</keyword>
<feature type="non-terminal residue" evidence="2">
    <location>
        <position position="1"/>
    </location>
</feature>
<feature type="non-terminal residue" evidence="2">
    <location>
        <position position="124"/>
    </location>
</feature>
<feature type="region of interest" description="Disordered" evidence="1">
    <location>
        <begin position="52"/>
        <end position="124"/>
    </location>
</feature>
<gene>
    <name evidence="2" type="ORF">EMPG_12208</name>
</gene>
<evidence type="ECO:0000313" key="2">
    <source>
        <dbReference type="EMBL" id="KLJ12789.1"/>
    </source>
</evidence>
<comment type="caution">
    <text evidence="2">The sequence shown here is derived from an EMBL/GenBank/DDBJ whole genome shotgun (WGS) entry which is preliminary data.</text>
</comment>
<evidence type="ECO:0000256" key="1">
    <source>
        <dbReference type="SAM" id="MobiDB-lite"/>
    </source>
</evidence>
<dbReference type="AlphaFoldDB" id="A0A0H1BMQ0"/>
<organism evidence="2 3">
    <name type="scientific">Blastomyces silverae</name>
    <dbReference type="NCBI Taxonomy" id="2060906"/>
    <lineage>
        <taxon>Eukaryota</taxon>
        <taxon>Fungi</taxon>
        <taxon>Dikarya</taxon>
        <taxon>Ascomycota</taxon>
        <taxon>Pezizomycotina</taxon>
        <taxon>Eurotiomycetes</taxon>
        <taxon>Eurotiomycetidae</taxon>
        <taxon>Onygenales</taxon>
        <taxon>Ajellomycetaceae</taxon>
        <taxon>Blastomyces</taxon>
    </lineage>
</organism>
<sequence length="124" mass="13656">VVVVAAAASRGVELGHIQVGQQLPVDGCKKADQCGVWGGRCEDDVRRTWGEKGWVGQRVTQDPPTSPAAELANRSAGGSCPRRSEQEQDGRRRRRKSGQAGRGEREENQQRRKKKRGVVIKIQD</sequence>
<dbReference type="Proteomes" id="UP000053573">
    <property type="component" value="Unassembled WGS sequence"/>
</dbReference>
<accession>A0A0H1BMQ0</accession>
<proteinExistence type="predicted"/>
<name>A0A0H1BMQ0_9EURO</name>